<accession>A0A094XAS2</accession>
<dbReference type="Proteomes" id="UP000297014">
    <property type="component" value="Unassembled WGS sequence"/>
</dbReference>
<dbReference type="STRING" id="1218173.BALCAV_0219690"/>
<reference evidence="1 3" key="1">
    <citation type="journal article" date="2014" name="Genome Announc.">
        <title>Draft Genome Sequence of Bacillus alcalophilus AV1934, a Classic Alkaliphile Isolated from Human Feces in 1934.</title>
        <authorList>
            <person name="Attie O."/>
            <person name="Jayaprakash A."/>
            <person name="Shah H."/>
            <person name="Paulsen I.T."/>
            <person name="Morino M."/>
            <person name="Takahashi Y."/>
            <person name="Narumi I."/>
            <person name="Sachidanandam R."/>
            <person name="Satoh K."/>
            <person name="Ito M."/>
            <person name="Krulwich T.A."/>
        </authorList>
    </citation>
    <scope>NUCLEOTIDE SEQUENCE [LARGE SCALE GENOMIC DNA]</scope>
    <source>
        <strain evidence="1 3">AV1934</strain>
    </source>
</reference>
<dbReference type="EMBL" id="ALPT02000096">
    <property type="protein sequence ID" value="KGA95875.1"/>
    <property type="molecule type" value="Genomic_DNA"/>
</dbReference>
<keyword evidence="3" id="KW-1185">Reference proteome</keyword>
<dbReference type="Proteomes" id="UP000002754">
    <property type="component" value="Unassembled WGS sequence"/>
</dbReference>
<comment type="caution">
    <text evidence="1">The sequence shown here is derived from an EMBL/GenBank/DDBJ whole genome shotgun (WGS) entry which is preliminary data.</text>
</comment>
<dbReference type="NCBIfam" id="TIGR02678">
    <property type="entry name" value="TIGR02678 family protein"/>
    <property type="match status" value="1"/>
</dbReference>
<evidence type="ECO:0000313" key="4">
    <source>
        <dbReference type="Proteomes" id="UP000297014"/>
    </source>
</evidence>
<dbReference type="RefSeq" id="WP_003320549.1">
    <property type="nucleotide sequence ID" value="NZ_ALPT02000096.1"/>
</dbReference>
<evidence type="ECO:0000313" key="2">
    <source>
        <dbReference type="EMBL" id="THG89372.1"/>
    </source>
</evidence>
<organism evidence="1 3">
    <name type="scientific">Alkalihalobacillus alcalophilus ATCC 27647 = CGMCC 1.3604</name>
    <dbReference type="NCBI Taxonomy" id="1218173"/>
    <lineage>
        <taxon>Bacteria</taxon>
        <taxon>Bacillati</taxon>
        <taxon>Bacillota</taxon>
        <taxon>Bacilli</taxon>
        <taxon>Bacillales</taxon>
        <taxon>Bacillaceae</taxon>
        <taxon>Alkalihalobacillus</taxon>
    </lineage>
</organism>
<dbReference type="eggNOG" id="ENOG502Z813">
    <property type="taxonomic scope" value="Bacteria"/>
</dbReference>
<dbReference type="InterPro" id="IPR013494">
    <property type="entry name" value="CHP02678"/>
</dbReference>
<reference evidence="2 4" key="2">
    <citation type="submission" date="2014-01" db="EMBL/GenBank/DDBJ databases">
        <title>Draft genome sequencing of Bacillus alcalophilus CGMCC 1.3604.</title>
        <authorList>
            <person name="Yang J."/>
            <person name="Diao L."/>
            <person name="Yang S."/>
        </authorList>
    </citation>
    <scope>NUCLEOTIDE SEQUENCE [LARGE SCALE GENOMIC DNA]</scope>
    <source>
        <strain evidence="2 4">CGMCC 1.3604</strain>
    </source>
</reference>
<evidence type="ECO:0000313" key="3">
    <source>
        <dbReference type="Proteomes" id="UP000002754"/>
    </source>
</evidence>
<dbReference type="Pfam" id="PF09661">
    <property type="entry name" value="DUF2398"/>
    <property type="match status" value="1"/>
</dbReference>
<evidence type="ECO:0008006" key="5">
    <source>
        <dbReference type="Google" id="ProtNLM"/>
    </source>
</evidence>
<protein>
    <recommendedName>
        <fullName evidence="5">TIGR02678 family protein</fullName>
    </recommendedName>
</protein>
<evidence type="ECO:0000313" key="1">
    <source>
        <dbReference type="EMBL" id="KGA95875.1"/>
    </source>
</evidence>
<gene>
    <name evidence="2" type="ORF">AJ85_18065</name>
    <name evidence="1" type="ORF">BALCAV_0219690</name>
</gene>
<sequence length="397" mass="48147">MNIFNKVDLEYDKNNQVKPVIKECIYELFERFWVLRENDEKLFYQIKDNEHELKRFFRDTFRYRLVSNHEMIKLEKIPVKPLSWMGEKYINSVPVFKSAKDFAFFFRILAFLEGKSVDQQFTLKNICDAISAFSQEQVVWKEGIGYQNRLSLVRLLKYMVKMSLIKVIDQEIEDFTGNDNHDVLLERTPHSSYFMRMFPQEEVENWKGLRDFLRYMERENQEIADRKHRYYRRLFLEPVVYHNELSEEERDYIKKFYVGVENTIYRYTDLTYERYKSSSLVVKTDYVKGEKIYPADNMITKIAILMGNYLYTRPLAFPKNERNEIELMGEEIATVLSNLRKEYKGSWTKKMKDYKLEELQKEVMSELVMWGFLEEKSENIYVIKEGIFRFVGDYFKD</sequence>
<dbReference type="AlphaFoldDB" id="A0A094XAS2"/>
<dbReference type="OrthoDB" id="1654131at2"/>
<proteinExistence type="predicted"/>
<name>A0A094XAS2_ALKAL</name>
<dbReference type="EMBL" id="JALP01000241">
    <property type="protein sequence ID" value="THG89372.1"/>
    <property type="molecule type" value="Genomic_DNA"/>
</dbReference>